<keyword evidence="3" id="KW-1185">Reference proteome</keyword>
<gene>
    <name evidence="2" type="primary">yyaC</name>
    <name evidence="2" type="ORF">D3P08_19415</name>
</gene>
<sequence>MGCRTAIRRRGRCGNTGQRTKNAARRNGLAEKGEEHNGAHYAANEAELTAFLAGWLGASPNPDRLLFLCIGSDRSTGDSFGPWVGTLLKESGWPHVIGTLEEPCDAHKVEEAVRRAVSVEKDWTVVAVDACLGKPQSVGGFIAAAGPLRPGAATGRNLPAAGNLSIAGVVNMYGPKAYGMLQTTSLYLVMNMAKQAAAAINEAWSGSIATRKE</sequence>
<feature type="region of interest" description="Disordered" evidence="1">
    <location>
        <begin position="12"/>
        <end position="35"/>
    </location>
</feature>
<keyword evidence="2" id="KW-0645">Protease</keyword>
<dbReference type="NCBIfam" id="TIGR02841">
    <property type="entry name" value="spore_YyaC"/>
    <property type="match status" value="1"/>
</dbReference>
<name>A0A3A1UX11_9BACL</name>
<protein>
    <submittedName>
        <fullName evidence="2">Spore protease YyaC</fullName>
    </submittedName>
</protein>
<dbReference type="EMBL" id="QXQA01000013">
    <property type="protein sequence ID" value="RIX50863.1"/>
    <property type="molecule type" value="Genomic_DNA"/>
</dbReference>
<evidence type="ECO:0000313" key="3">
    <source>
        <dbReference type="Proteomes" id="UP000266482"/>
    </source>
</evidence>
<dbReference type="GO" id="GO:0006508">
    <property type="term" value="P:proteolysis"/>
    <property type="evidence" value="ECO:0007669"/>
    <property type="project" value="UniProtKB-KW"/>
</dbReference>
<dbReference type="SUPFAM" id="SSF53163">
    <property type="entry name" value="HybD-like"/>
    <property type="match status" value="1"/>
</dbReference>
<organism evidence="2 3">
    <name type="scientific">Paenibacillus nanensis</name>
    <dbReference type="NCBI Taxonomy" id="393251"/>
    <lineage>
        <taxon>Bacteria</taxon>
        <taxon>Bacillati</taxon>
        <taxon>Bacillota</taxon>
        <taxon>Bacilli</taxon>
        <taxon>Bacillales</taxon>
        <taxon>Paenibacillaceae</taxon>
        <taxon>Paenibacillus</taxon>
    </lineage>
</organism>
<dbReference type="Pfam" id="PF06866">
    <property type="entry name" value="DUF1256"/>
    <property type="match status" value="1"/>
</dbReference>
<comment type="caution">
    <text evidence="2">The sequence shown here is derived from an EMBL/GenBank/DDBJ whole genome shotgun (WGS) entry which is preliminary data.</text>
</comment>
<dbReference type="OrthoDB" id="9815953at2"/>
<accession>A0A3A1UX11</accession>
<proteinExistence type="predicted"/>
<keyword evidence="2" id="KW-0378">Hydrolase</keyword>
<dbReference type="Proteomes" id="UP000266482">
    <property type="component" value="Unassembled WGS sequence"/>
</dbReference>
<dbReference type="InterPro" id="IPR009665">
    <property type="entry name" value="YyaC"/>
</dbReference>
<dbReference type="RefSeq" id="WP_119601589.1">
    <property type="nucleotide sequence ID" value="NZ_QXQA01000013.1"/>
</dbReference>
<evidence type="ECO:0000256" key="1">
    <source>
        <dbReference type="SAM" id="MobiDB-lite"/>
    </source>
</evidence>
<evidence type="ECO:0000313" key="2">
    <source>
        <dbReference type="EMBL" id="RIX50863.1"/>
    </source>
</evidence>
<dbReference type="AlphaFoldDB" id="A0A3A1UX11"/>
<dbReference type="GO" id="GO:0008233">
    <property type="term" value="F:peptidase activity"/>
    <property type="evidence" value="ECO:0007669"/>
    <property type="project" value="UniProtKB-KW"/>
</dbReference>
<reference evidence="2 3" key="1">
    <citation type="submission" date="2018-09" db="EMBL/GenBank/DDBJ databases">
        <title>Paenibacillus aracenensis nov. sp. isolated from a cave in southern Spain.</title>
        <authorList>
            <person name="Jurado V."/>
            <person name="Gutierrez-Patricio S."/>
            <person name="Gonzalez-Pimentel J.L."/>
            <person name="Miller A.Z."/>
            <person name="Laiz L."/>
            <person name="Saiz-Jimenez C."/>
        </authorList>
    </citation>
    <scope>NUCLEOTIDE SEQUENCE [LARGE SCALE GENOMIC DNA]</scope>
    <source>
        <strain evidence="2 3">DSM 22867</strain>
    </source>
</reference>
<dbReference type="InterPro" id="IPR023430">
    <property type="entry name" value="Pept_HybD-like_dom_sf"/>
</dbReference>